<keyword evidence="4" id="KW-1185">Reference proteome</keyword>
<gene>
    <name evidence="3" type="ORF">GIY23_15330</name>
</gene>
<protein>
    <submittedName>
        <fullName evidence="3">DUF1990 family protein</fullName>
    </submittedName>
</protein>
<accession>A0A5Q3QBU5</accession>
<dbReference type="EMBL" id="CP045929">
    <property type="protein sequence ID" value="QGK70704.1"/>
    <property type="molecule type" value="Genomic_DNA"/>
</dbReference>
<proteinExistence type="predicted"/>
<evidence type="ECO:0000259" key="2">
    <source>
        <dbReference type="Pfam" id="PF09348"/>
    </source>
</evidence>
<evidence type="ECO:0000313" key="4">
    <source>
        <dbReference type="Proteomes" id="UP000371041"/>
    </source>
</evidence>
<feature type="transmembrane region" description="Helical" evidence="1">
    <location>
        <begin position="12"/>
        <end position="29"/>
    </location>
</feature>
<keyword evidence="1" id="KW-0472">Membrane</keyword>
<name>A0A5Q3QBU5_9PSEU</name>
<dbReference type="RefSeq" id="WP_154077286.1">
    <property type="nucleotide sequence ID" value="NZ_CP045929.1"/>
</dbReference>
<feature type="domain" description="DUF1990" evidence="2">
    <location>
        <begin position="113"/>
        <end position="196"/>
    </location>
</feature>
<dbReference type="Pfam" id="PF09348">
    <property type="entry name" value="DUF1990"/>
    <property type="match status" value="1"/>
</dbReference>
<sequence>MAAYPKPRASTIVLRWLVGTILVSWRYLWQITPLHRNECTGTTVDDLPPDLPTELVDDAVQLADSGFGPFYHRCFRAEIVGADVTTEELLGWITADFKRFVPSEVVDVRSSSDSDESLSLGDEFVVDMPGPWDGPVRVVQVDDTCLRLVTLRGHLEAGQVQFHAYSWDEVLVFEIRAWARPSTPLVRWLYSKLRLAKEIQLNMWVRFCCEAARQAGGRLQNGIRIRTHRLPADARVQRVSA</sequence>
<evidence type="ECO:0000313" key="3">
    <source>
        <dbReference type="EMBL" id="QGK70704.1"/>
    </source>
</evidence>
<reference evidence="4" key="1">
    <citation type="submission" date="2019-11" db="EMBL/GenBank/DDBJ databases">
        <title>The complete genome sequence of Saccharopolyspora sp. E2A.</title>
        <authorList>
            <person name="Zhang G."/>
        </authorList>
    </citation>
    <scope>NUCLEOTIDE SEQUENCE [LARGE SCALE GENOMIC DNA]</scope>
    <source>
        <strain evidence="4">E2A</strain>
    </source>
</reference>
<dbReference type="Proteomes" id="UP000371041">
    <property type="component" value="Chromosome"/>
</dbReference>
<dbReference type="InterPro" id="IPR018960">
    <property type="entry name" value="DUF1990"/>
</dbReference>
<keyword evidence="1" id="KW-0812">Transmembrane</keyword>
<keyword evidence="1" id="KW-1133">Transmembrane helix</keyword>
<dbReference type="KEGG" id="sace:GIY23_15330"/>
<dbReference type="AlphaFoldDB" id="A0A5Q3QBU5"/>
<evidence type="ECO:0000256" key="1">
    <source>
        <dbReference type="SAM" id="Phobius"/>
    </source>
</evidence>
<organism evidence="3 4">
    <name type="scientific">Allosaccharopolyspora coralli</name>
    <dbReference type="NCBI Taxonomy" id="2665642"/>
    <lineage>
        <taxon>Bacteria</taxon>
        <taxon>Bacillati</taxon>
        <taxon>Actinomycetota</taxon>
        <taxon>Actinomycetes</taxon>
        <taxon>Pseudonocardiales</taxon>
        <taxon>Pseudonocardiaceae</taxon>
        <taxon>Allosaccharopolyspora</taxon>
    </lineage>
</organism>